<keyword evidence="10" id="KW-0472">Membrane</keyword>
<comment type="caution">
    <text evidence="16">The sequence shown here is derived from an EMBL/GenBank/DDBJ whole genome shotgun (WGS) entry which is preliminary data.</text>
</comment>
<keyword evidence="12" id="KW-0325">Glycoprotein</keyword>
<dbReference type="FunFam" id="2.60.40.60:FF:000005">
    <property type="entry name" value="Protocadherin 9"/>
    <property type="match status" value="1"/>
</dbReference>
<dbReference type="InterPro" id="IPR015919">
    <property type="entry name" value="Cadherin-like_sf"/>
</dbReference>
<feature type="domain" description="Cadherin" evidence="15">
    <location>
        <begin position="590"/>
        <end position="699"/>
    </location>
</feature>
<protein>
    <recommendedName>
        <fullName evidence="15">Cadherin domain-containing protein</fullName>
    </recommendedName>
</protein>
<evidence type="ECO:0000256" key="4">
    <source>
        <dbReference type="ARBA" id="ARBA00022692"/>
    </source>
</evidence>
<evidence type="ECO:0000256" key="12">
    <source>
        <dbReference type="ARBA" id="ARBA00023180"/>
    </source>
</evidence>
<keyword evidence="8" id="KW-0130">Cell adhesion</keyword>
<reference evidence="16" key="1">
    <citation type="submission" date="2019-08" db="EMBL/GenBank/DDBJ databases">
        <title>The improved chromosome-level genome for the pearl oyster Pinctada fucata martensii using PacBio sequencing and Hi-C.</title>
        <authorList>
            <person name="Zheng Z."/>
        </authorList>
    </citation>
    <scope>NUCLEOTIDE SEQUENCE</scope>
    <source>
        <strain evidence="16">ZZ-2019</strain>
        <tissue evidence="16">Adductor muscle</tissue>
    </source>
</reference>
<feature type="domain" description="Cadherin" evidence="15">
    <location>
        <begin position="478"/>
        <end position="586"/>
    </location>
</feature>
<dbReference type="PANTHER" id="PTHR24025:SF23">
    <property type="entry name" value="NEURAL-CADHERIN"/>
    <property type="match status" value="1"/>
</dbReference>
<organism evidence="16 17">
    <name type="scientific">Pinctada imbricata</name>
    <name type="common">Atlantic pearl-oyster</name>
    <name type="synonym">Pinctada martensii</name>
    <dbReference type="NCBI Taxonomy" id="66713"/>
    <lineage>
        <taxon>Eukaryota</taxon>
        <taxon>Metazoa</taxon>
        <taxon>Spiralia</taxon>
        <taxon>Lophotrochozoa</taxon>
        <taxon>Mollusca</taxon>
        <taxon>Bivalvia</taxon>
        <taxon>Autobranchia</taxon>
        <taxon>Pteriomorphia</taxon>
        <taxon>Pterioida</taxon>
        <taxon>Pterioidea</taxon>
        <taxon>Pteriidae</taxon>
        <taxon>Pinctada</taxon>
    </lineage>
</organism>
<feature type="domain" description="Cadherin" evidence="15">
    <location>
        <begin position="1730"/>
        <end position="1829"/>
    </location>
</feature>
<dbReference type="GO" id="GO:0005886">
    <property type="term" value="C:plasma membrane"/>
    <property type="evidence" value="ECO:0007669"/>
    <property type="project" value="UniProtKB-SubCell"/>
</dbReference>
<dbReference type="Gene3D" id="2.60.40.60">
    <property type="entry name" value="Cadherins"/>
    <property type="match status" value="15"/>
</dbReference>
<dbReference type="GO" id="GO:0005911">
    <property type="term" value="C:cell-cell junction"/>
    <property type="evidence" value="ECO:0007669"/>
    <property type="project" value="TreeGrafter"/>
</dbReference>
<dbReference type="EMBL" id="VSWD01000012">
    <property type="protein sequence ID" value="KAK3086114.1"/>
    <property type="molecule type" value="Genomic_DNA"/>
</dbReference>
<keyword evidence="9" id="KW-1133">Transmembrane helix</keyword>
<dbReference type="PANTHER" id="PTHR24025">
    <property type="entry name" value="DESMOGLEIN FAMILY MEMBER"/>
    <property type="match status" value="1"/>
</dbReference>
<proteinExistence type="predicted"/>
<keyword evidence="2" id="KW-1003">Cell membrane</keyword>
<dbReference type="InterPro" id="IPR020894">
    <property type="entry name" value="Cadherin_CS"/>
</dbReference>
<keyword evidence="3" id="KW-0245">EGF-like domain</keyword>
<accession>A0AA89BM07</accession>
<feature type="domain" description="Cadherin" evidence="15">
    <location>
        <begin position="926"/>
        <end position="1043"/>
    </location>
</feature>
<keyword evidence="5" id="KW-0732">Signal</keyword>
<gene>
    <name evidence="16" type="ORF">FSP39_013724</name>
</gene>
<evidence type="ECO:0000256" key="6">
    <source>
        <dbReference type="ARBA" id="ARBA00022737"/>
    </source>
</evidence>
<evidence type="ECO:0000256" key="10">
    <source>
        <dbReference type="ARBA" id="ARBA00023136"/>
    </source>
</evidence>
<evidence type="ECO:0000313" key="16">
    <source>
        <dbReference type="EMBL" id="KAK3086114.1"/>
    </source>
</evidence>
<name>A0AA89BM07_PINIB</name>
<dbReference type="FunFam" id="2.60.40.60:FF:000058">
    <property type="entry name" value="FAT atypical cadherin 3"/>
    <property type="match status" value="1"/>
</dbReference>
<feature type="domain" description="Cadherin" evidence="15">
    <location>
        <begin position="1261"/>
        <end position="1372"/>
    </location>
</feature>
<keyword evidence="17" id="KW-1185">Reference proteome</keyword>
<dbReference type="InterPro" id="IPR056370">
    <property type="entry name" value="Shg-like_Ig-like"/>
</dbReference>
<dbReference type="SMART" id="SM00112">
    <property type="entry name" value="CA"/>
    <property type="match status" value="15"/>
</dbReference>
<evidence type="ECO:0000256" key="14">
    <source>
        <dbReference type="SAM" id="MobiDB-lite"/>
    </source>
</evidence>
<keyword evidence="11" id="KW-1015">Disulfide bond</keyword>
<dbReference type="PROSITE" id="PS50268">
    <property type="entry name" value="CADHERIN_2"/>
    <property type="match status" value="16"/>
</dbReference>
<feature type="domain" description="Cadherin" evidence="15">
    <location>
        <begin position="29"/>
        <end position="133"/>
    </location>
</feature>
<evidence type="ECO:0000256" key="1">
    <source>
        <dbReference type="ARBA" id="ARBA00004251"/>
    </source>
</evidence>
<evidence type="ECO:0000256" key="9">
    <source>
        <dbReference type="ARBA" id="ARBA00022989"/>
    </source>
</evidence>
<dbReference type="PRINTS" id="PR00205">
    <property type="entry name" value="CADHERIN"/>
</dbReference>
<evidence type="ECO:0000256" key="8">
    <source>
        <dbReference type="ARBA" id="ARBA00022889"/>
    </source>
</evidence>
<evidence type="ECO:0000256" key="7">
    <source>
        <dbReference type="ARBA" id="ARBA00022837"/>
    </source>
</evidence>
<dbReference type="PROSITE" id="PS00232">
    <property type="entry name" value="CADHERIN_1"/>
    <property type="match status" value="4"/>
</dbReference>
<feature type="domain" description="Cadherin" evidence="15">
    <location>
        <begin position="136"/>
        <end position="244"/>
    </location>
</feature>
<dbReference type="CDD" id="cd11304">
    <property type="entry name" value="Cadherin_repeat"/>
    <property type="match status" value="16"/>
</dbReference>
<evidence type="ECO:0000256" key="13">
    <source>
        <dbReference type="PROSITE-ProRule" id="PRU00043"/>
    </source>
</evidence>
<feature type="domain" description="Cadherin" evidence="15">
    <location>
        <begin position="700"/>
        <end position="805"/>
    </location>
</feature>
<sequence>MQQPLSGPTSLKFVPCIHHHIAKRQASSVTVEKTYEVFENQTTGTVILNIQTDSLPLGQVELYSIVSATVDIFQVDTRGNVYLKGLQKLDYEDPSHRNITIVFSITSTNPSDSSKRLTVHLHVKDINDEKPVIINKPRPFLATVSTNPGVGEFVYELVAFDPDTNSNIQYNLESAGEGKFTIENDVTDGMAVGRIVTTVSGNGQFERGTEFELVVSAQDLGATGVQKSNFEIVKVLVGYRPPQFYENPYTAYIPENNQAGFKLLNGEGGTLRVEAKPFQSKSPGGLTQNTGSIDFHILDATNQSSSIFSINSEGEVEALQSLDYESSPHSYFLNIIGKEKTTGFTSSTKLNVFLEDLNDNKPVFELSTYTNVTSEGTAVNSTLFSVAASDRDSGANAELSYFVNDDHFFVETTLDARSEKYIGLVKVAKRLDYDFRPDRQYRLNITAVDKGNKPLSGQASIVIYVTNINDEPPKFGVTTEDVYASIREDQKDGSYVTTVQAVDPDGDNVEFYFTTRQTISPDGLFAIEPNSGIITLKRSIPRSTPSYTLNVTAYDDGSCCGGYPRLSSESYIVVEIKDINNNNPSFPYCKDGYYDSTIMENQPLGTSVVNVKAVDPDRGPNGQITYSVVKPADQIQYFDVNPVNGTVITNYAFNRESEDGQRGYSVTIKAEDHGESQQLNTLCNFLVTIGDMNDNPPKFDTDFYTQTVVRSLNVNKRVTGVLAVDEDMGTNAEVEYFLVENPGSYFRMDKDTGGLSLDKSLSDIPMRQDTIRLKVMAKDKGTPSLNSNATITITLTTGDQDPPTWDEDYDRNVYTVDETAQVGHVIARLRATSHVPPPLDGVSFALIDSSGNPSPIAENFRVDASENTVKLKVQSPLDFNIKNSYTLRIRVSNQGLTPLSDEILITVQVRDMNNKQPKFEGLDPTLSNSYRSSVPENELPGQPVITIKAVDPDHDPPSNVVSYSLVPDKYDAYLKFKIDSHTGLITTNYTFDREAQKVYYIKVMAKDGKPSDLPFHDPPGTPNSATAQVFVTIADKNDNTPYFEKTLYEQDVDEQGPDTSKAIVSVKALDIDDADTLTYTITSGNMNNIFNIKKKTGDVYVARDLDFETPPNLYILNVTVNDGYHTNSTVVRLTVNDVNDNAPEFTQKEYVITDVVEEHQPPPGGQFLVQVSATDKDTARRSNFRYSLSYDDKDRTDPTFTIESETGKIFLRKALDRDRPGNAEYQFNIMVVDEPGTARPLTGYAYVRVKPKDINDNRPQFAKTLHGYIFENTGVGKNVMTIRATDADLGENGTVHYSLGNNRPADARTGASLFIIDSDTGLIKSNTATLDREKLDHYYLPVIATDKGVNPLSSSATLTITVLDVNDERPKFLKKIYKATLPESQESGPIITVSATDDDIGKNAKLTYSLESDLNYFSIVTLPSNAGVINVFKPVDYEDVRQRRFNLTVKARDNNPLHQDEAYVEIEVTDANDEAPRFTEPVKTVNFDENVAEKTLLYTFTARDNDSPPNNEFSYSIGDHSDRFYVEQIGDRALVRITRGLDNQTLDRETSEQYNVEILAIDKGFPPQTGTATLRIRVNDLNDNYPTFWENYRPKVMEDEPAGREVLTFRAIDPDTLPYGRPFYFRLPPCDLNPTCKDGVEKFSLIFNQRGADGNGTGTIIAKDRFFREEKKFYYLPIIMSDMGNVGPLTMSGTSTLTIEIDDKNNNQHTDGFKEIFVYNYKGLFGDIEIGRANAQDPDDYDFKDKYYIWKGPESMTKFFSVKKINGSIVMKKGVPGGTFQFYVEVHDFRVFTKRNATATVRVTVQEISEEAVFNSGSIRLTGTSAEKFVERSENDKDSLSNYDKFRKLLAEKLRQPIQNIDIFSVMNNGIYTDIRYAAHGSPYYPASKLDGVVSMYQTEFEEVSGGKVAMVNIDECLKEICDSGGCSNVLKVDNKNPNVVNTKTQSFVGVATRIVAECRCEAKDFTMEMTCHPKYCYNGGTCMKDDFGDIQ</sequence>
<comment type="subcellular location">
    <subcellularLocation>
        <location evidence="1">Cell membrane</location>
        <topology evidence="1">Single-pass type I membrane protein</topology>
    </subcellularLocation>
</comment>
<feature type="domain" description="Cadherin" evidence="15">
    <location>
        <begin position="1165"/>
        <end position="1261"/>
    </location>
</feature>
<dbReference type="FunFam" id="2.60.40.60:FF:000116">
    <property type="entry name" value="Dachsous cadherin-related 2"/>
    <property type="match status" value="1"/>
</dbReference>
<feature type="domain" description="Cadherin" evidence="15">
    <location>
        <begin position="365"/>
        <end position="475"/>
    </location>
</feature>
<dbReference type="InterPro" id="IPR050971">
    <property type="entry name" value="Cadherin-domain_protein"/>
</dbReference>
<feature type="domain" description="Cadherin" evidence="15">
    <location>
        <begin position="1044"/>
        <end position="1145"/>
    </location>
</feature>
<dbReference type="InterPro" id="IPR002126">
    <property type="entry name" value="Cadherin-like_dom"/>
</dbReference>
<evidence type="ECO:0000256" key="5">
    <source>
        <dbReference type="ARBA" id="ARBA00022729"/>
    </source>
</evidence>
<feature type="domain" description="Cadherin" evidence="15">
    <location>
        <begin position="1588"/>
        <end position="1717"/>
    </location>
</feature>
<keyword evidence="6" id="KW-0677">Repeat</keyword>
<feature type="compositionally biased region" description="Polar residues" evidence="14">
    <location>
        <begin position="925"/>
        <end position="935"/>
    </location>
</feature>
<dbReference type="FunFam" id="2.60.40.60:FF:000092">
    <property type="entry name" value="Protocadherin 8"/>
    <property type="match status" value="2"/>
</dbReference>
<feature type="domain" description="Cadherin" evidence="15">
    <location>
        <begin position="1479"/>
        <end position="1588"/>
    </location>
</feature>
<dbReference type="Proteomes" id="UP001186944">
    <property type="component" value="Unassembled WGS sequence"/>
</dbReference>
<dbReference type="Pfam" id="PF00028">
    <property type="entry name" value="Cadherin"/>
    <property type="match status" value="11"/>
</dbReference>
<evidence type="ECO:0000313" key="17">
    <source>
        <dbReference type="Proteomes" id="UP001186944"/>
    </source>
</evidence>
<evidence type="ECO:0000256" key="11">
    <source>
        <dbReference type="ARBA" id="ARBA00023157"/>
    </source>
</evidence>
<dbReference type="GO" id="GO:0007156">
    <property type="term" value="P:homophilic cell adhesion via plasma membrane adhesion molecules"/>
    <property type="evidence" value="ECO:0007669"/>
    <property type="project" value="InterPro"/>
</dbReference>
<dbReference type="FunFam" id="2.60.40.60:FF:000032">
    <property type="entry name" value="FAT atypical cadherin 1"/>
    <property type="match status" value="1"/>
</dbReference>
<feature type="region of interest" description="Disordered" evidence="14">
    <location>
        <begin position="916"/>
        <end position="938"/>
    </location>
</feature>
<feature type="domain" description="Cadherin" evidence="15">
    <location>
        <begin position="245"/>
        <end position="364"/>
    </location>
</feature>
<feature type="domain" description="Cadherin" evidence="15">
    <location>
        <begin position="1373"/>
        <end position="1478"/>
    </location>
</feature>
<keyword evidence="4" id="KW-0812">Transmembrane</keyword>
<evidence type="ECO:0000259" key="15">
    <source>
        <dbReference type="PROSITE" id="PS50268"/>
    </source>
</evidence>
<feature type="domain" description="Cadherin" evidence="15">
    <location>
        <begin position="815"/>
        <end position="919"/>
    </location>
</feature>
<dbReference type="GO" id="GO:0005509">
    <property type="term" value="F:calcium ion binding"/>
    <property type="evidence" value="ECO:0007669"/>
    <property type="project" value="UniProtKB-UniRule"/>
</dbReference>
<keyword evidence="7 13" id="KW-0106">Calcium</keyword>
<evidence type="ECO:0000256" key="3">
    <source>
        <dbReference type="ARBA" id="ARBA00022536"/>
    </source>
</evidence>
<dbReference type="Pfam" id="PF24811">
    <property type="entry name" value="Ig_Shg"/>
    <property type="match status" value="1"/>
</dbReference>
<evidence type="ECO:0000256" key="2">
    <source>
        <dbReference type="ARBA" id="ARBA00022475"/>
    </source>
</evidence>
<dbReference type="SUPFAM" id="SSF49313">
    <property type="entry name" value="Cadherin-like"/>
    <property type="match status" value="16"/>
</dbReference>